<dbReference type="Pfam" id="PF07693">
    <property type="entry name" value="KAP_NTPase"/>
    <property type="match status" value="1"/>
</dbReference>
<dbReference type="Proteomes" id="UP000232003">
    <property type="component" value="Chromosome"/>
</dbReference>
<gene>
    <name evidence="2" type="ORF">COO91_04319</name>
</gene>
<proteinExistence type="predicted"/>
<reference evidence="2 3" key="1">
    <citation type="submission" date="2017-11" db="EMBL/GenBank/DDBJ databases">
        <title>Complete genome of a free-living desiccation-tolerant cyanobacterium and its photosynthetic adaptation to extreme terrestrial habitat.</title>
        <authorList>
            <person name="Shang J."/>
        </authorList>
    </citation>
    <scope>NUCLEOTIDE SEQUENCE [LARGE SCALE GENOMIC DNA]</scope>
    <source>
        <strain evidence="2 3">CCNUN1</strain>
    </source>
</reference>
<keyword evidence="3" id="KW-1185">Reference proteome</keyword>
<sequence>MSNNNFWRTAYQLFKPEEPLATPESLKSFYVQRDNSPVDKLISLLEMEDDPAKFLLAGHRGGGKTTELRRLEQKLADKYAVVWIDTQTSLDRYNIGHAEVVVLIDLQIARQVIQSNWFFKKDKLLQALLESLKSVVYQEKGNQTESLGMPEFIEKAGIILKRGLTTEVTKTLNVRPLLSEIITIVNNIIEAAEKEQEQKLLIIVDGLDRHYQITALEMFSSSLLIELNCHIIYSIPISLRYSPSFRQPMETFQKCLDLNNPPVFDCDDNLRPTHNPNYKGREILINVINKRITSLGDSHKGLFNPDALELICKKSGGVMRDLVRLARTTCEIGLRNKLTLITLETAEEAVREVRKEYNLSDYHYPELDLIHRTGKLTTKAHSLPSKGEFIICDELLQNKLVLGYYNSMQESWFDINPILIEDLERWQTANNHI</sequence>
<evidence type="ECO:0000313" key="2">
    <source>
        <dbReference type="EMBL" id="AUB38352.1"/>
    </source>
</evidence>
<organism evidence="2 3">
    <name type="scientific">Nostoc flagelliforme CCNUN1</name>
    <dbReference type="NCBI Taxonomy" id="2038116"/>
    <lineage>
        <taxon>Bacteria</taxon>
        <taxon>Bacillati</taxon>
        <taxon>Cyanobacteriota</taxon>
        <taxon>Cyanophyceae</taxon>
        <taxon>Nostocales</taxon>
        <taxon>Nostocaceae</taxon>
        <taxon>Nostoc</taxon>
    </lineage>
</organism>
<dbReference type="InterPro" id="IPR011646">
    <property type="entry name" value="KAP_P-loop"/>
</dbReference>
<dbReference type="KEGG" id="nfl:COO91_04319"/>
<dbReference type="GO" id="GO:0006508">
    <property type="term" value="P:proteolysis"/>
    <property type="evidence" value="ECO:0007669"/>
    <property type="project" value="UniProtKB-KW"/>
</dbReference>
<name>A0A2K8SSA7_9NOSO</name>
<dbReference type="OrthoDB" id="477505at2"/>
<dbReference type="InterPro" id="IPR027417">
    <property type="entry name" value="P-loop_NTPase"/>
</dbReference>
<dbReference type="SUPFAM" id="SSF52540">
    <property type="entry name" value="P-loop containing nucleoside triphosphate hydrolases"/>
    <property type="match status" value="1"/>
</dbReference>
<dbReference type="RefSeq" id="WP_100899696.1">
    <property type="nucleotide sequence ID" value="NZ_CAWNNC010000001.1"/>
</dbReference>
<keyword evidence="2" id="KW-0645">Protease</keyword>
<dbReference type="AlphaFoldDB" id="A0A2K8SSA7"/>
<evidence type="ECO:0000259" key="1">
    <source>
        <dbReference type="Pfam" id="PF07693"/>
    </source>
</evidence>
<protein>
    <submittedName>
        <fullName evidence="2">Putative ATP-dependent protease</fullName>
    </submittedName>
</protein>
<feature type="domain" description="KAP NTPase" evidence="1">
    <location>
        <begin position="44"/>
        <end position="219"/>
    </location>
</feature>
<keyword evidence="2" id="KW-0378">Hydrolase</keyword>
<evidence type="ECO:0000313" key="3">
    <source>
        <dbReference type="Proteomes" id="UP000232003"/>
    </source>
</evidence>
<dbReference type="EMBL" id="CP024785">
    <property type="protein sequence ID" value="AUB38352.1"/>
    <property type="molecule type" value="Genomic_DNA"/>
</dbReference>
<dbReference type="GO" id="GO:0008233">
    <property type="term" value="F:peptidase activity"/>
    <property type="evidence" value="ECO:0007669"/>
    <property type="project" value="UniProtKB-KW"/>
</dbReference>
<accession>A0A2K8SSA7</accession>